<dbReference type="RefSeq" id="WP_072972360.1">
    <property type="nucleotide sequence ID" value="NZ_FQTY01000001.1"/>
</dbReference>
<organism evidence="3 4">
    <name type="scientific">Tissierella praeacuta DSM 18095</name>
    <dbReference type="NCBI Taxonomy" id="1123404"/>
    <lineage>
        <taxon>Bacteria</taxon>
        <taxon>Bacillati</taxon>
        <taxon>Bacillota</taxon>
        <taxon>Tissierellia</taxon>
        <taxon>Tissierellales</taxon>
        <taxon>Tissierellaceae</taxon>
        <taxon>Tissierella</taxon>
    </lineage>
</organism>
<dbReference type="PANTHER" id="PTHR38032:SF1">
    <property type="entry name" value="RNA-BINDING PROTEIN KHPB N-TERMINAL DOMAIN-CONTAINING PROTEIN"/>
    <property type="match status" value="1"/>
</dbReference>
<gene>
    <name evidence="3" type="ORF">SAMN02745784_00358</name>
</gene>
<dbReference type="GeneID" id="90995051"/>
<keyword evidence="1" id="KW-0175">Coiled coil</keyword>
<evidence type="ECO:0000313" key="3">
    <source>
        <dbReference type="EMBL" id="SHE32469.1"/>
    </source>
</evidence>
<dbReference type="AlphaFoldDB" id="A0A1M4SJV4"/>
<evidence type="ECO:0000313" key="4">
    <source>
        <dbReference type="Proteomes" id="UP000184114"/>
    </source>
</evidence>
<feature type="domain" description="Flagellar Assembly Protein A N-terminal region" evidence="2">
    <location>
        <begin position="8"/>
        <end position="179"/>
    </location>
</feature>
<dbReference type="Pfam" id="PF03961">
    <property type="entry name" value="FapA"/>
    <property type="match status" value="1"/>
</dbReference>
<dbReference type="InterPro" id="IPR046865">
    <property type="entry name" value="FapA_b_solenoid"/>
</dbReference>
<dbReference type="EMBL" id="FQTY01000001">
    <property type="protein sequence ID" value="SHE32469.1"/>
    <property type="molecule type" value="Genomic_DNA"/>
</dbReference>
<feature type="coiled-coil region" evidence="1">
    <location>
        <begin position="370"/>
        <end position="415"/>
    </location>
</feature>
<dbReference type="PANTHER" id="PTHR38032">
    <property type="entry name" value="POLYMERASE-RELATED"/>
    <property type="match status" value="1"/>
</dbReference>
<evidence type="ECO:0000259" key="2">
    <source>
        <dbReference type="Pfam" id="PF20250"/>
    </source>
</evidence>
<reference evidence="4" key="1">
    <citation type="submission" date="2016-11" db="EMBL/GenBank/DDBJ databases">
        <authorList>
            <person name="Varghese N."/>
            <person name="Submissions S."/>
        </authorList>
    </citation>
    <scope>NUCLEOTIDE SEQUENCE [LARGE SCALE GENOMIC DNA]</scope>
    <source>
        <strain evidence="4">DSM 18095</strain>
    </source>
</reference>
<evidence type="ECO:0000256" key="1">
    <source>
        <dbReference type="SAM" id="Coils"/>
    </source>
</evidence>
<sequence length="459" mass="51267">MYNIGDNIILEISKDGLYGYITLLKDENEIEVDLDVKDVLDKVRQYIKYGLNESLLISFLKNKIAGEKLCIAEGKQPVSGKDGSIKYHFDLEKPLLPKLNDDGTVDYKELDSINTTKEDDILAEIIPPTEGEEGIKINGDIIPYVKGRTPKFKYGKNVKVSSDGMFLQSEINGLIEFKNGKISVSELLVVENIDGSTGNIRFEGNVIVNKDVLNGFTLLTGGSVEVKGAIEGGLIQSEGDVLIRQGIQGYNRLTINTKGNLSTKFIENSVVNVGANITAEAIMHSEVSSRSNILVLGKKGLIVGGICRARYEIRARVIGSTMATTTVLEVGIDTYIKQRYDEIDEKFKVSKENLEKINQSLKVLEVLKRANKLDIKKQELYNELSKAQLSLTLEISKMDRELEELRNQMNTLSRGQIKVADIIYPGVKIIIGNSFMYIRDEMKRCTFYKEDGDIRIGPY</sequence>
<keyword evidence="4" id="KW-1185">Reference proteome</keyword>
<accession>A0A1M4SJV4</accession>
<dbReference type="InterPro" id="IPR046866">
    <property type="entry name" value="FapA_N"/>
</dbReference>
<dbReference type="InterPro" id="IPR005646">
    <property type="entry name" value="FapA"/>
</dbReference>
<dbReference type="Proteomes" id="UP000184114">
    <property type="component" value="Unassembled WGS sequence"/>
</dbReference>
<name>A0A1M4SJV4_9FIRM</name>
<dbReference type="Pfam" id="PF20250">
    <property type="entry name" value="FapA_N"/>
    <property type="match status" value="1"/>
</dbReference>
<protein>
    <recommendedName>
        <fullName evidence="2">Flagellar Assembly Protein A N-terminal region domain-containing protein</fullName>
    </recommendedName>
</protein>
<dbReference type="STRING" id="1123404.SAMN02745784_00358"/>
<proteinExistence type="predicted"/>